<dbReference type="SMART" id="SM00487">
    <property type="entry name" value="DEXDc"/>
    <property type="match status" value="1"/>
</dbReference>
<dbReference type="EC" id="3.6.1.15" evidence="2"/>
<evidence type="ECO:0000313" key="12">
    <source>
        <dbReference type="Proteomes" id="UP000203626"/>
    </source>
</evidence>
<dbReference type="Pfam" id="PF08469">
    <property type="entry name" value="NPHI_C"/>
    <property type="match status" value="1"/>
</dbReference>
<dbReference type="InterPro" id="IPR013676">
    <property type="entry name" value="NPHI_C"/>
</dbReference>
<dbReference type="EMBL" id="KU980965">
    <property type="protein sequence ID" value="ANS71175.1"/>
    <property type="molecule type" value="Genomic_DNA"/>
</dbReference>
<evidence type="ECO:0000256" key="2">
    <source>
        <dbReference type="ARBA" id="ARBA00012445"/>
    </source>
</evidence>
<dbReference type="Pfam" id="PF00176">
    <property type="entry name" value="SNF2-rel_dom"/>
    <property type="match status" value="1"/>
</dbReference>
<evidence type="ECO:0000256" key="7">
    <source>
        <dbReference type="ARBA" id="ARBA00023163"/>
    </source>
</evidence>
<evidence type="ECO:0000256" key="5">
    <source>
        <dbReference type="ARBA" id="ARBA00022801"/>
    </source>
</evidence>
<comment type="catalytic activity">
    <reaction evidence="9">
        <text>a ribonucleoside 5'-triphosphate + H2O = a ribonucleoside 5'-diphosphate + phosphate + H(+)</text>
        <dbReference type="Rhea" id="RHEA:23680"/>
        <dbReference type="ChEBI" id="CHEBI:15377"/>
        <dbReference type="ChEBI" id="CHEBI:15378"/>
        <dbReference type="ChEBI" id="CHEBI:43474"/>
        <dbReference type="ChEBI" id="CHEBI:57930"/>
        <dbReference type="ChEBI" id="CHEBI:61557"/>
        <dbReference type="EC" id="3.6.1.15"/>
    </reaction>
</comment>
<feature type="domain" description="Helicase ATP-binding" evidence="10">
    <location>
        <begin position="42"/>
        <end position="204"/>
    </location>
</feature>
<evidence type="ECO:0000256" key="6">
    <source>
        <dbReference type="ARBA" id="ARBA00022840"/>
    </source>
</evidence>
<dbReference type="Pfam" id="PF00271">
    <property type="entry name" value="Helicase_C"/>
    <property type="match status" value="1"/>
</dbReference>
<dbReference type="Proteomes" id="UP000203626">
    <property type="component" value="Segment"/>
</dbReference>
<gene>
    <name evidence="11" type="ORF">PTPV-Aus-091</name>
</gene>
<comment type="similarity">
    <text evidence="1">Belongs to the helicase family. NPH I subfamily.</text>
</comment>
<keyword evidence="7" id="KW-0804">Transcription</keyword>
<dbReference type="PROSITE" id="PS51192">
    <property type="entry name" value="HELICASE_ATP_BIND_1"/>
    <property type="match status" value="1"/>
</dbReference>
<dbReference type="SMART" id="SM00490">
    <property type="entry name" value="HELICc"/>
    <property type="match status" value="1"/>
</dbReference>
<keyword evidence="12" id="KW-1185">Reference proteome</keyword>
<dbReference type="InterPro" id="IPR001650">
    <property type="entry name" value="Helicase_C-like"/>
</dbReference>
<accession>A0A1B1MRM1</accession>
<evidence type="ECO:0000256" key="4">
    <source>
        <dbReference type="ARBA" id="ARBA00022741"/>
    </source>
</evidence>
<dbReference type="OrthoDB" id="1247at10239"/>
<sequence length="634" mass="72608">MSAYASYIDYALRRTKDMPSEMASVDSTVKLKDYQMFVARVFLGLDKMHSLLLFHETGVGKTITSVYILKHLKDIYTTWTIIVLVKKALIDEPWRTTILKFAPEIVNDCIFINYDDHNFHNKFFTVIKTISSRTRVCVVIDECHNFISMSLSKENGKIRPTKRVYNFLLKNIPQHNHKLLCLSATPIVNSSREFTMLVNLLRPNVLQPVPLFEQGYLVGKDELINKLGCMCSYLVYNEASIFENVEGSSTFAKKTVKMLYVNMSPKQEAVYQRAKIAEIKSKTAVFKIHRRMAAMFAFDEFPDKKDKTIDEYESIVSALVKDFEKSIQGKRFSEAAINAFKNGNYLDNTASASDVSLYTELRERSCKYTEVCVRILASKGKCLVFEPFVNLSGIKILLKYFSIFNITSIEFSSRTKDVRNQLVNDFNSEDNTNGNIIKVCVFSLSGGEGLSFYSINDIFILDITWNEASLRQIVGRAIRLNSHALNAPDRRYVNVYFVIARLSSGAPTVDEDLLEVIQNKTREFSQLFSVYKQTSIEWIYEHYTAFSPINDESAWQSLISRPMLVTTTENVNKTVNGENIWYARSTAMITIYNGFKTSDGKVYDKDGIFLLNMPADPIIKINNNKLVYIFPNLR</sequence>
<dbReference type="GO" id="GO:0006351">
    <property type="term" value="P:DNA-templated transcription"/>
    <property type="evidence" value="ECO:0007669"/>
    <property type="project" value="InterPro"/>
</dbReference>
<dbReference type="PANTHER" id="PTHR10799">
    <property type="entry name" value="SNF2/RAD54 HELICASE FAMILY"/>
    <property type="match status" value="1"/>
</dbReference>
<evidence type="ECO:0000256" key="3">
    <source>
        <dbReference type="ARBA" id="ARBA00016931"/>
    </source>
</evidence>
<evidence type="ECO:0000256" key="1">
    <source>
        <dbReference type="ARBA" id="ARBA00010677"/>
    </source>
</evidence>
<name>A0A1B1MRM1_9POXV</name>
<organism evidence="11 12">
    <name type="scientific">Pteropox virus</name>
    <dbReference type="NCBI Taxonomy" id="1873698"/>
    <lineage>
        <taxon>Viruses</taxon>
        <taxon>Varidnaviria</taxon>
        <taxon>Bamfordvirae</taxon>
        <taxon>Nucleocytoviricota</taxon>
        <taxon>Pokkesviricetes</taxon>
        <taxon>Chitovirales</taxon>
        <taxon>Poxviridae</taxon>
        <taxon>Chordopoxvirinae</taxon>
        <taxon>Pteropopoxvirus</taxon>
        <taxon>Pteropopoxvirus pteropox</taxon>
    </lineage>
</organism>
<keyword evidence="5" id="KW-0378">Hydrolase</keyword>
<evidence type="ECO:0000256" key="9">
    <source>
        <dbReference type="ARBA" id="ARBA00047631"/>
    </source>
</evidence>
<reference evidence="11 12" key="1">
    <citation type="journal article" date="2016" name="J. Gen. Virol.">
        <title>Genomic characterization of a novel poxvirus from a flying fox: evidence for a new genus?</title>
        <authorList>
            <person name="O'Dea M.A."/>
            <person name="Tu S.L."/>
            <person name="Pang S."/>
            <person name="De Ridder T."/>
            <person name="Jackson B."/>
            <person name="Upton C."/>
        </authorList>
    </citation>
    <scope>NUCLEOTIDE SEQUENCE [LARGE SCALE GENOMIC DNA]</scope>
    <source>
        <strain evidence="11 12">Australia</strain>
    </source>
</reference>
<dbReference type="InterPro" id="IPR000330">
    <property type="entry name" value="SNF2_N"/>
</dbReference>
<keyword evidence="6" id="KW-0067">ATP-binding</keyword>
<evidence type="ECO:0000259" key="10">
    <source>
        <dbReference type="PROSITE" id="PS51192"/>
    </source>
</evidence>
<dbReference type="KEGG" id="vg:28340418"/>
<dbReference type="Gene3D" id="3.40.50.300">
    <property type="entry name" value="P-loop containing nucleotide triphosphate hydrolases"/>
    <property type="match status" value="2"/>
</dbReference>
<proteinExistence type="inferred from homology"/>
<dbReference type="GO" id="GO:0005524">
    <property type="term" value="F:ATP binding"/>
    <property type="evidence" value="ECO:0007669"/>
    <property type="project" value="UniProtKB-KW"/>
</dbReference>
<dbReference type="GO" id="GO:0017111">
    <property type="term" value="F:ribonucleoside triphosphate phosphatase activity"/>
    <property type="evidence" value="ECO:0007669"/>
    <property type="project" value="UniProtKB-EC"/>
</dbReference>
<protein>
    <recommendedName>
        <fullName evidence="3">Nucleoside triphosphatase I</fullName>
        <ecNumber evidence="2">3.6.1.15</ecNumber>
    </recommendedName>
    <alternativeName>
        <fullName evidence="8">Nucleoside triphosphate phosphohydrolase I</fullName>
    </alternativeName>
</protein>
<evidence type="ECO:0000313" key="11">
    <source>
        <dbReference type="EMBL" id="ANS71175.1"/>
    </source>
</evidence>
<dbReference type="GeneID" id="28340418"/>
<dbReference type="SUPFAM" id="SSF52540">
    <property type="entry name" value="P-loop containing nucleoside triphosphate hydrolases"/>
    <property type="match status" value="2"/>
</dbReference>
<dbReference type="InterPro" id="IPR027417">
    <property type="entry name" value="P-loop_NTPase"/>
</dbReference>
<keyword evidence="4" id="KW-0547">Nucleotide-binding</keyword>
<evidence type="ECO:0000256" key="8">
    <source>
        <dbReference type="ARBA" id="ARBA00031272"/>
    </source>
</evidence>
<dbReference type="RefSeq" id="YP_009268806.1">
    <property type="nucleotide sequence ID" value="NC_030656.1"/>
</dbReference>
<dbReference type="InterPro" id="IPR014001">
    <property type="entry name" value="Helicase_ATP-bd"/>
</dbReference>